<dbReference type="GO" id="GO:0005829">
    <property type="term" value="C:cytosol"/>
    <property type="evidence" value="ECO:0007669"/>
    <property type="project" value="TreeGrafter"/>
</dbReference>
<evidence type="ECO:0000256" key="3">
    <source>
        <dbReference type="ARBA" id="ARBA00031983"/>
    </source>
</evidence>
<dbReference type="PANTHER" id="PTHR43393">
    <property type="entry name" value="CYTOKININ RIBOSIDE 5'-MONOPHOSPHATE PHOSPHORIBOHYDROLASE"/>
    <property type="match status" value="1"/>
</dbReference>
<gene>
    <name evidence="4" type="ORF">MTBPR1_90099</name>
</gene>
<accession>A0A1C3RLQ3</accession>
<evidence type="ECO:0000256" key="2">
    <source>
        <dbReference type="ARBA" id="ARBA00011985"/>
    </source>
</evidence>
<dbReference type="InterPro" id="IPR052341">
    <property type="entry name" value="LOG_family_nucleotidases"/>
</dbReference>
<evidence type="ECO:0000313" key="5">
    <source>
        <dbReference type="Proteomes" id="UP000231658"/>
    </source>
</evidence>
<evidence type="ECO:0000256" key="1">
    <source>
        <dbReference type="ARBA" id="ARBA00000274"/>
    </source>
</evidence>
<dbReference type="InterPro" id="IPR031100">
    <property type="entry name" value="LOG_fam"/>
</dbReference>
<dbReference type="RefSeq" id="WP_069190252.1">
    <property type="nucleotide sequence ID" value="NZ_FLYE01000048.1"/>
</dbReference>
<dbReference type="STRING" id="1867952.MTBPR1_90099"/>
<dbReference type="EC" id="3.2.2.4" evidence="2"/>
<dbReference type="EMBL" id="FLYE01000048">
    <property type="protein sequence ID" value="SCA58252.1"/>
    <property type="molecule type" value="Genomic_DNA"/>
</dbReference>
<dbReference type="Gene3D" id="3.40.50.450">
    <property type="match status" value="1"/>
</dbReference>
<protein>
    <recommendedName>
        <fullName evidence="3">AMP nucleosidase</fullName>
        <ecNumber evidence="2">3.2.2.4</ecNumber>
    </recommendedName>
    <alternativeName>
        <fullName evidence="3">AMP nucleosidase</fullName>
    </alternativeName>
</protein>
<dbReference type="SUPFAM" id="SSF102405">
    <property type="entry name" value="MCP/YpsA-like"/>
    <property type="match status" value="1"/>
</dbReference>
<keyword evidence="5" id="KW-1185">Reference proteome</keyword>
<sequence>MVDSPYPPVQAYLNTHFIEGREGRALRILSEYIEPDARFEAQNVEDTIIFFGSARTLPRDVAEEQLAEARKNNGDVKRAEMDLHMSRYYEDSRELGRRLTEWSKGLEGVKKRFVLCTGGGPGIMEAGNRGASEAKGLNMGFNITLPFEQHQNPYITRQLSFEFRYFFMRKFWFMYLAKAMVAFPGGFGTMDELFEALTLIQTDKVSKRLPIVLYGKEFWDDVVNLDALVKYGTISPEDMELFTYCDTVDEAYDYLTSFLEEHALEEMARSDSKAP</sequence>
<dbReference type="GO" id="GO:0008714">
    <property type="term" value="F:AMP nucleosidase activity"/>
    <property type="evidence" value="ECO:0007669"/>
    <property type="project" value="UniProtKB-EC"/>
</dbReference>
<comment type="catalytic activity">
    <reaction evidence="1">
        <text>AMP + H2O = D-ribose 5-phosphate + adenine</text>
        <dbReference type="Rhea" id="RHEA:20129"/>
        <dbReference type="ChEBI" id="CHEBI:15377"/>
        <dbReference type="ChEBI" id="CHEBI:16708"/>
        <dbReference type="ChEBI" id="CHEBI:78346"/>
        <dbReference type="ChEBI" id="CHEBI:456215"/>
        <dbReference type="EC" id="3.2.2.4"/>
    </reaction>
</comment>
<organism evidence="4 5">
    <name type="scientific">Candidatus Terasakiella magnetica</name>
    <dbReference type="NCBI Taxonomy" id="1867952"/>
    <lineage>
        <taxon>Bacteria</taxon>
        <taxon>Pseudomonadati</taxon>
        <taxon>Pseudomonadota</taxon>
        <taxon>Alphaproteobacteria</taxon>
        <taxon>Rhodospirillales</taxon>
        <taxon>Terasakiellaceae</taxon>
        <taxon>Terasakiella</taxon>
    </lineage>
</organism>
<dbReference type="OrthoDB" id="9801098at2"/>
<evidence type="ECO:0000313" key="4">
    <source>
        <dbReference type="EMBL" id="SCA58252.1"/>
    </source>
</evidence>
<dbReference type="AlphaFoldDB" id="A0A1C3RLQ3"/>
<reference evidence="4 5" key="1">
    <citation type="submission" date="2016-07" db="EMBL/GenBank/DDBJ databases">
        <authorList>
            <person name="Lefevre C.T."/>
        </authorList>
    </citation>
    <scope>NUCLEOTIDE SEQUENCE [LARGE SCALE GENOMIC DNA]</scope>
    <source>
        <strain evidence="4">PR1</strain>
    </source>
</reference>
<proteinExistence type="predicted"/>
<name>A0A1C3RLQ3_9PROT</name>
<dbReference type="PANTHER" id="PTHR43393:SF3">
    <property type="entry name" value="LYSINE DECARBOXYLASE-LIKE PROTEIN"/>
    <property type="match status" value="1"/>
</dbReference>
<dbReference type="Pfam" id="PF03641">
    <property type="entry name" value="Lysine_decarbox"/>
    <property type="match status" value="1"/>
</dbReference>
<dbReference type="Proteomes" id="UP000231658">
    <property type="component" value="Unassembled WGS sequence"/>
</dbReference>